<dbReference type="FunFam" id="3.90.550.10:FF:000011">
    <property type="entry name" value="3-deoxy-manno-octulosonate cytidylyltransferase"/>
    <property type="match status" value="1"/>
</dbReference>
<dbReference type="CDD" id="cd02517">
    <property type="entry name" value="CMP-KDO-Synthetase"/>
    <property type="match status" value="1"/>
</dbReference>
<comment type="catalytic activity">
    <reaction evidence="5">
        <text>3-deoxy-alpha-D-manno-oct-2-ulosonate + CTP = CMP-3-deoxy-beta-D-manno-octulosonate + diphosphate</text>
        <dbReference type="Rhea" id="RHEA:23448"/>
        <dbReference type="ChEBI" id="CHEBI:33019"/>
        <dbReference type="ChEBI" id="CHEBI:37563"/>
        <dbReference type="ChEBI" id="CHEBI:85986"/>
        <dbReference type="ChEBI" id="CHEBI:85987"/>
        <dbReference type="EC" id="2.7.7.38"/>
    </reaction>
</comment>
<proteinExistence type="inferred from homology"/>
<gene>
    <name evidence="5 6" type="primary">kdsB</name>
    <name evidence="6" type="ORF">NCTC10717_00207</name>
</gene>
<dbReference type="AlphaFoldDB" id="A0A380MI51"/>
<keyword evidence="5" id="KW-0963">Cytoplasm</keyword>
<evidence type="ECO:0000256" key="4">
    <source>
        <dbReference type="ARBA" id="ARBA00022985"/>
    </source>
</evidence>
<dbReference type="OrthoDB" id="9815559at2"/>
<keyword evidence="7" id="KW-1185">Reference proteome</keyword>
<dbReference type="PANTHER" id="PTHR42866:SF2">
    <property type="entry name" value="3-DEOXY-MANNO-OCTULOSONATE CYTIDYLYLTRANSFERASE, MITOCHONDRIAL"/>
    <property type="match status" value="1"/>
</dbReference>
<dbReference type="InterPro" id="IPR003329">
    <property type="entry name" value="Cytidylyl_trans"/>
</dbReference>
<evidence type="ECO:0000313" key="6">
    <source>
        <dbReference type="EMBL" id="SUO91549.1"/>
    </source>
</evidence>
<dbReference type="HAMAP" id="MF_00057">
    <property type="entry name" value="KdsB"/>
    <property type="match status" value="1"/>
</dbReference>
<dbReference type="GO" id="GO:0016020">
    <property type="term" value="C:membrane"/>
    <property type="evidence" value="ECO:0007669"/>
    <property type="project" value="UniProtKB-SubCell"/>
</dbReference>
<dbReference type="InterPro" id="IPR029044">
    <property type="entry name" value="Nucleotide-diphossugar_trans"/>
</dbReference>
<evidence type="ECO:0000256" key="3">
    <source>
        <dbReference type="ARBA" id="ARBA00022695"/>
    </source>
</evidence>
<evidence type="ECO:0000256" key="1">
    <source>
        <dbReference type="ARBA" id="ARBA00004370"/>
    </source>
</evidence>
<dbReference type="NCBIfam" id="NF003950">
    <property type="entry name" value="PRK05450.1-3"/>
    <property type="match status" value="1"/>
</dbReference>
<dbReference type="GO" id="GO:0005829">
    <property type="term" value="C:cytosol"/>
    <property type="evidence" value="ECO:0007669"/>
    <property type="project" value="TreeGrafter"/>
</dbReference>
<dbReference type="Pfam" id="PF02348">
    <property type="entry name" value="CTP_transf_3"/>
    <property type="match status" value="1"/>
</dbReference>
<name>A0A380MI51_9GAMM</name>
<dbReference type="EC" id="2.7.7.38" evidence="5"/>
<dbReference type="GO" id="GO:0008690">
    <property type="term" value="F:3-deoxy-manno-octulosonate cytidylyltransferase activity"/>
    <property type="evidence" value="ECO:0007669"/>
    <property type="project" value="UniProtKB-UniRule"/>
</dbReference>
<dbReference type="NCBIfam" id="NF003952">
    <property type="entry name" value="PRK05450.1-5"/>
    <property type="match status" value="1"/>
</dbReference>
<dbReference type="Proteomes" id="UP000254575">
    <property type="component" value="Unassembled WGS sequence"/>
</dbReference>
<keyword evidence="4 5" id="KW-0448">Lipopolysaccharide biosynthesis</keyword>
<dbReference type="EMBL" id="UHIA01000003">
    <property type="protein sequence ID" value="SUO91549.1"/>
    <property type="molecule type" value="Genomic_DNA"/>
</dbReference>
<organism evidence="6 7">
    <name type="scientific">Suttonella indologenes</name>
    <dbReference type="NCBI Taxonomy" id="13276"/>
    <lineage>
        <taxon>Bacteria</taxon>
        <taxon>Pseudomonadati</taxon>
        <taxon>Pseudomonadota</taxon>
        <taxon>Gammaproteobacteria</taxon>
        <taxon>Cardiobacteriales</taxon>
        <taxon>Cardiobacteriaceae</taxon>
        <taxon>Suttonella</taxon>
    </lineage>
</organism>
<dbReference type="GO" id="GO:0033468">
    <property type="term" value="P:CMP-keto-3-deoxy-D-manno-octulosonic acid biosynthetic process"/>
    <property type="evidence" value="ECO:0007669"/>
    <property type="project" value="UniProtKB-UniRule"/>
</dbReference>
<comment type="pathway">
    <text evidence="5">Nucleotide-sugar biosynthesis; CMP-3-deoxy-D-manno-octulosonate biosynthesis; CMP-3-deoxy-D-manno-octulosonate from 3-deoxy-D-manno-octulosonate and CTP: step 1/1.</text>
</comment>
<evidence type="ECO:0000313" key="7">
    <source>
        <dbReference type="Proteomes" id="UP000254575"/>
    </source>
</evidence>
<dbReference type="Gene3D" id="3.90.550.10">
    <property type="entry name" value="Spore Coat Polysaccharide Biosynthesis Protein SpsA, Chain A"/>
    <property type="match status" value="1"/>
</dbReference>
<reference evidence="6 7" key="1">
    <citation type="submission" date="2018-06" db="EMBL/GenBank/DDBJ databases">
        <authorList>
            <consortium name="Pathogen Informatics"/>
            <person name="Doyle S."/>
        </authorList>
    </citation>
    <scope>NUCLEOTIDE SEQUENCE [LARGE SCALE GENOMIC DNA]</scope>
    <source>
        <strain evidence="6 7">NCTC10717</strain>
    </source>
</reference>
<accession>A0A380MI51</accession>
<dbReference type="GO" id="GO:0009103">
    <property type="term" value="P:lipopolysaccharide biosynthetic process"/>
    <property type="evidence" value="ECO:0007669"/>
    <property type="project" value="UniProtKB-UniRule"/>
</dbReference>
<dbReference type="UniPathway" id="UPA00358">
    <property type="reaction ID" value="UER00476"/>
</dbReference>
<comment type="subcellular location">
    <subcellularLocation>
        <location evidence="5">Cytoplasm</location>
    </subcellularLocation>
    <subcellularLocation>
        <location evidence="1">Membrane</location>
    </subcellularLocation>
</comment>
<evidence type="ECO:0000256" key="5">
    <source>
        <dbReference type="HAMAP-Rule" id="MF_00057"/>
    </source>
</evidence>
<dbReference type="PANTHER" id="PTHR42866">
    <property type="entry name" value="3-DEOXY-MANNO-OCTULOSONATE CYTIDYLYLTRANSFERASE"/>
    <property type="match status" value="1"/>
</dbReference>
<sequence length="246" mass="26746">MTDIQIVIPARYAATRLPGKPLQLLAGEPMIVHTARRAAQSGLPVLVAYDDERIGAVLAQYGIAAIATSTAHENGTHRLSEVVQKKGWNDDTLIVNVQGDEPLLPPTLIRQVADCLIRHPEAAVATLATPFQSDESPASPNMVKVVSDMQGYALYFSRSLLPCVRDGGDFPYRRHIGIYAYRGKALRAYPQLAATPLEQAEKLEQLRFLEQGFRIAVDNVAQAPPAGVDSPEDAQRVDALLRATAD</sequence>
<dbReference type="InterPro" id="IPR004528">
    <property type="entry name" value="KdsB"/>
</dbReference>
<keyword evidence="2 5" id="KW-0808">Transferase</keyword>
<evidence type="ECO:0000256" key="2">
    <source>
        <dbReference type="ARBA" id="ARBA00022679"/>
    </source>
</evidence>
<comment type="function">
    <text evidence="5">Activates KDO (a required 8-carbon sugar) for incorporation into bacterial lipopolysaccharide in Gram-negative bacteria.</text>
</comment>
<protein>
    <recommendedName>
        <fullName evidence="5">3-deoxy-manno-octulosonate cytidylyltransferase</fullName>
        <ecNumber evidence="5">2.7.7.38</ecNumber>
    </recommendedName>
    <alternativeName>
        <fullName evidence="5">CMP-2-keto-3-deoxyoctulosonic acid synthase</fullName>
        <shortName evidence="5">CKS</shortName>
        <shortName evidence="5">CMP-KDO synthase</shortName>
    </alternativeName>
</protein>
<keyword evidence="3 5" id="KW-0548">Nucleotidyltransferase</keyword>
<dbReference type="NCBIfam" id="TIGR00466">
    <property type="entry name" value="kdsB"/>
    <property type="match status" value="1"/>
</dbReference>
<comment type="similarity">
    <text evidence="5">Belongs to the KdsB family.</text>
</comment>
<dbReference type="RefSeq" id="WP_115217527.1">
    <property type="nucleotide sequence ID" value="NZ_UHIA01000003.1"/>
</dbReference>
<dbReference type="SUPFAM" id="SSF53448">
    <property type="entry name" value="Nucleotide-diphospho-sugar transferases"/>
    <property type="match status" value="1"/>
</dbReference>